<comment type="caution">
    <text evidence="1">The sequence shown here is derived from an EMBL/GenBank/DDBJ whole genome shotgun (WGS) entry which is preliminary data.</text>
</comment>
<keyword evidence="2" id="KW-1185">Reference proteome</keyword>
<sequence length="159" mass="18119">MLFRKTKSKTHYKSLSIYVSAKHGHIIFAPVSINLAGIRYEQEACFSYELPLSDLPLGEYTLKYFGLFKTMDKDLRQHKLTDWPAFKHSKAKSVRSFEADYIRISVTGVDENNHSFRIEGSPFKDSELSVTSIISAHTEPINLGDRVNKVINVCLTGKF</sequence>
<dbReference type="AlphaFoldDB" id="A0A0C1INZ6"/>
<evidence type="ECO:0000313" key="1">
    <source>
        <dbReference type="EMBL" id="KIC95940.1"/>
    </source>
</evidence>
<protein>
    <submittedName>
        <fullName evidence="1">Uncharacterized protein</fullName>
    </submittedName>
</protein>
<organism evidence="1 2">
    <name type="scientific">Flavihumibacter solisilvae</name>
    <dbReference type="NCBI Taxonomy" id="1349421"/>
    <lineage>
        <taxon>Bacteria</taxon>
        <taxon>Pseudomonadati</taxon>
        <taxon>Bacteroidota</taxon>
        <taxon>Chitinophagia</taxon>
        <taxon>Chitinophagales</taxon>
        <taxon>Chitinophagaceae</taxon>
        <taxon>Flavihumibacter</taxon>
    </lineage>
</organism>
<gene>
    <name evidence="1" type="ORF">OI18_03405</name>
</gene>
<dbReference type="OrthoDB" id="9204567at2"/>
<proteinExistence type="predicted"/>
<name>A0A0C1INZ6_9BACT</name>
<accession>A0A0C1INZ6</accession>
<dbReference type="Proteomes" id="UP000031408">
    <property type="component" value="Unassembled WGS sequence"/>
</dbReference>
<dbReference type="STRING" id="1349421.OI18_03405"/>
<dbReference type="RefSeq" id="WP_039137256.1">
    <property type="nucleotide sequence ID" value="NZ_JSVC01000003.1"/>
</dbReference>
<reference evidence="1 2" key="1">
    <citation type="submission" date="2014-11" db="EMBL/GenBank/DDBJ databases">
        <title>Genome sequence of Flavihumibacter solisilvae 3-3.</title>
        <authorList>
            <person name="Zhou G."/>
            <person name="Li M."/>
            <person name="Wang G."/>
        </authorList>
    </citation>
    <scope>NUCLEOTIDE SEQUENCE [LARGE SCALE GENOMIC DNA]</scope>
    <source>
        <strain evidence="1 2">3-3</strain>
    </source>
</reference>
<dbReference type="EMBL" id="JSVC01000003">
    <property type="protein sequence ID" value="KIC95940.1"/>
    <property type="molecule type" value="Genomic_DNA"/>
</dbReference>
<evidence type="ECO:0000313" key="2">
    <source>
        <dbReference type="Proteomes" id="UP000031408"/>
    </source>
</evidence>